<dbReference type="SUPFAM" id="SSF144232">
    <property type="entry name" value="HIT/MYND zinc finger-like"/>
    <property type="match status" value="1"/>
</dbReference>
<dbReference type="InterPro" id="IPR011990">
    <property type="entry name" value="TPR-like_helical_dom_sf"/>
</dbReference>
<keyword evidence="3" id="KW-0862">Zinc</keyword>
<evidence type="ECO:0000256" key="4">
    <source>
        <dbReference type="PROSITE-ProRule" id="PRU00134"/>
    </source>
</evidence>
<dbReference type="InterPro" id="IPR057136">
    <property type="entry name" value="At2g35280_TPR_dom"/>
</dbReference>
<dbReference type="PANTHER" id="PTHR46758">
    <property type="entry name" value="MYND DOMAIN-CONTAINING"/>
    <property type="match status" value="1"/>
</dbReference>
<sequence>MRTRSGSSYSHLAAGPSSTVSRKKRKLTSADCNYFDVLHDDVVLSILVKVSSTAECPADFLSALATCKRFNGLGLDPLVLSNASKETFAVTAKKWSPSANCFLQRSSRAGNIEASYTLGMIQFYCFQNWGQGASLMARAAVKAHAPALYSLAIIQFNGSGGTKNKKDLIGGVTLCARAAVLGHIDAVRELGHCLKDGYGITKNTVAGQRFLIEANIRELTANNHKKFDGVNLTRLPLLVDVGYEMPVQVSHPANRFLTGWFANRVPDPAYNICSYEGCGRPETRTHEFRRCSVCGVRTYCSRGCQARDWTMGHFKSCTPFMRFAGRR</sequence>
<dbReference type="Gene3D" id="1.25.40.10">
    <property type="entry name" value="Tetratricopeptide repeat domain"/>
    <property type="match status" value="1"/>
</dbReference>
<dbReference type="STRING" id="35608.A0A2U1KKI1"/>
<gene>
    <name evidence="6" type="ORF">CTI12_AA589510</name>
</gene>
<feature type="domain" description="MYND-type" evidence="5">
    <location>
        <begin position="275"/>
        <end position="317"/>
    </location>
</feature>
<keyword evidence="1" id="KW-0479">Metal-binding</keyword>
<dbReference type="PANTHER" id="PTHR46758:SF15">
    <property type="entry name" value="F-BOX DOMAIN, ZINC FINGER, MYND-TYPE, TETRATRICOPEPTIDE-LIKE HELICAL DOMAIN PROTEIN-RELATED"/>
    <property type="match status" value="1"/>
</dbReference>
<dbReference type="PROSITE" id="PS50865">
    <property type="entry name" value="ZF_MYND_2"/>
    <property type="match status" value="1"/>
</dbReference>
<dbReference type="Pfam" id="PF01753">
    <property type="entry name" value="zf-MYND"/>
    <property type="match status" value="1"/>
</dbReference>
<dbReference type="EMBL" id="PKPP01017047">
    <property type="protein sequence ID" value="PWA37248.1"/>
    <property type="molecule type" value="Genomic_DNA"/>
</dbReference>
<evidence type="ECO:0000313" key="7">
    <source>
        <dbReference type="Proteomes" id="UP000245207"/>
    </source>
</evidence>
<name>A0A2U1KKI1_ARTAN</name>
<proteinExistence type="predicted"/>
<dbReference type="Pfam" id="PF23310">
    <property type="entry name" value="TPR_27"/>
    <property type="match status" value="1"/>
</dbReference>
<evidence type="ECO:0000256" key="3">
    <source>
        <dbReference type="ARBA" id="ARBA00022833"/>
    </source>
</evidence>
<dbReference type="InterPro" id="IPR044508">
    <property type="entry name" value="At5g50450/At1g67340-like"/>
</dbReference>
<evidence type="ECO:0000259" key="5">
    <source>
        <dbReference type="PROSITE" id="PS50865"/>
    </source>
</evidence>
<dbReference type="AlphaFoldDB" id="A0A2U1KKI1"/>
<dbReference type="SUPFAM" id="SSF81901">
    <property type="entry name" value="HCP-like"/>
    <property type="match status" value="1"/>
</dbReference>
<organism evidence="6 7">
    <name type="scientific">Artemisia annua</name>
    <name type="common">Sweet wormwood</name>
    <dbReference type="NCBI Taxonomy" id="35608"/>
    <lineage>
        <taxon>Eukaryota</taxon>
        <taxon>Viridiplantae</taxon>
        <taxon>Streptophyta</taxon>
        <taxon>Embryophyta</taxon>
        <taxon>Tracheophyta</taxon>
        <taxon>Spermatophyta</taxon>
        <taxon>Magnoliopsida</taxon>
        <taxon>eudicotyledons</taxon>
        <taxon>Gunneridae</taxon>
        <taxon>Pentapetalae</taxon>
        <taxon>asterids</taxon>
        <taxon>campanulids</taxon>
        <taxon>Asterales</taxon>
        <taxon>Asteraceae</taxon>
        <taxon>Asteroideae</taxon>
        <taxon>Anthemideae</taxon>
        <taxon>Artemisiinae</taxon>
        <taxon>Artemisia</taxon>
    </lineage>
</organism>
<reference evidence="6 7" key="1">
    <citation type="journal article" date="2018" name="Mol. Plant">
        <title>The genome of Artemisia annua provides insight into the evolution of Asteraceae family and artemisinin biosynthesis.</title>
        <authorList>
            <person name="Shen Q."/>
            <person name="Zhang L."/>
            <person name="Liao Z."/>
            <person name="Wang S."/>
            <person name="Yan T."/>
            <person name="Shi P."/>
            <person name="Liu M."/>
            <person name="Fu X."/>
            <person name="Pan Q."/>
            <person name="Wang Y."/>
            <person name="Lv Z."/>
            <person name="Lu X."/>
            <person name="Zhang F."/>
            <person name="Jiang W."/>
            <person name="Ma Y."/>
            <person name="Chen M."/>
            <person name="Hao X."/>
            <person name="Li L."/>
            <person name="Tang Y."/>
            <person name="Lv G."/>
            <person name="Zhou Y."/>
            <person name="Sun X."/>
            <person name="Brodelius P.E."/>
            <person name="Rose J.K.C."/>
            <person name="Tang K."/>
        </authorList>
    </citation>
    <scope>NUCLEOTIDE SEQUENCE [LARGE SCALE GENOMIC DNA]</scope>
    <source>
        <strain evidence="7">cv. Huhao1</strain>
        <tissue evidence="6">Leaf</tissue>
    </source>
</reference>
<evidence type="ECO:0000313" key="6">
    <source>
        <dbReference type="EMBL" id="PWA37248.1"/>
    </source>
</evidence>
<keyword evidence="7" id="KW-1185">Reference proteome</keyword>
<keyword evidence="2 4" id="KW-0863">Zinc-finger</keyword>
<dbReference type="FunFam" id="6.10.140.2220:FF:000033">
    <property type="entry name" value="Predicted protein"/>
    <property type="match status" value="1"/>
</dbReference>
<dbReference type="Gene3D" id="6.10.140.2220">
    <property type="match status" value="1"/>
</dbReference>
<evidence type="ECO:0000256" key="1">
    <source>
        <dbReference type="ARBA" id="ARBA00022723"/>
    </source>
</evidence>
<accession>A0A2U1KKI1</accession>
<dbReference type="Proteomes" id="UP000245207">
    <property type="component" value="Unassembled WGS sequence"/>
</dbReference>
<dbReference type="InterPro" id="IPR002893">
    <property type="entry name" value="Znf_MYND"/>
</dbReference>
<protein>
    <submittedName>
        <fullName evidence="6">F-box domain, Zinc finger, MYND-type, Tetratricopeptide-like helical domain protein</fullName>
    </submittedName>
</protein>
<dbReference type="GO" id="GO:0008270">
    <property type="term" value="F:zinc ion binding"/>
    <property type="evidence" value="ECO:0007669"/>
    <property type="project" value="UniProtKB-KW"/>
</dbReference>
<comment type="caution">
    <text evidence="6">The sequence shown here is derived from an EMBL/GenBank/DDBJ whole genome shotgun (WGS) entry which is preliminary data.</text>
</comment>
<dbReference type="OrthoDB" id="265717at2759"/>
<evidence type="ECO:0000256" key="2">
    <source>
        <dbReference type="ARBA" id="ARBA00022771"/>
    </source>
</evidence>